<feature type="chain" id="PRO_5005149958" description="Carboxylic ester hydrolase" evidence="8">
    <location>
        <begin position="21"/>
        <end position="549"/>
    </location>
</feature>
<dbReference type="Proteomes" id="UP000030752">
    <property type="component" value="Unassembled WGS sequence"/>
</dbReference>
<dbReference type="EC" id="3.1.1.-" evidence="8"/>
<evidence type="ECO:0000256" key="3">
    <source>
        <dbReference type="ARBA" id="ARBA00022723"/>
    </source>
</evidence>
<evidence type="ECO:0000256" key="2">
    <source>
        <dbReference type="ARBA" id="ARBA00022487"/>
    </source>
</evidence>
<dbReference type="GO" id="GO:0030600">
    <property type="term" value="F:feruloyl esterase activity"/>
    <property type="evidence" value="ECO:0007669"/>
    <property type="project" value="UniProtKB-ARBA"/>
</dbReference>
<evidence type="ECO:0000256" key="8">
    <source>
        <dbReference type="RuleBase" id="RU361238"/>
    </source>
</evidence>
<gene>
    <name evidence="9" type="ORF">HMPREF1541_03569</name>
</gene>
<dbReference type="Gene3D" id="3.40.50.1820">
    <property type="entry name" value="alpha/beta hydrolase"/>
    <property type="match status" value="1"/>
</dbReference>
<dbReference type="SUPFAM" id="SSF53474">
    <property type="entry name" value="alpha/beta-Hydrolases"/>
    <property type="match status" value="1"/>
</dbReference>
<dbReference type="Pfam" id="PF07519">
    <property type="entry name" value="Tannase"/>
    <property type="match status" value="2"/>
</dbReference>
<keyword evidence="2" id="KW-0719">Serine esterase</keyword>
<name>W2S0R1_CYPE1</name>
<evidence type="ECO:0000256" key="7">
    <source>
        <dbReference type="ARBA" id="ARBA00023157"/>
    </source>
</evidence>
<evidence type="ECO:0000313" key="9">
    <source>
        <dbReference type="EMBL" id="ETN41633.1"/>
    </source>
</evidence>
<sequence length="549" mass="59009">MFSKACILIAAVASLTAVKAQTCSIDVFQAILPEGATALSAISVPDDGTFGDPTEIAYPGNASALPALCAVTINVTSSPSSSFRFGLFLPEDWNGRFSAVGNGGLAGGINWPAMGIMARYGFAVMSTDTGHNGTSIDGRFVLNGPETITDWQYRAMHGSVSEAKAIVKAHYGHNISYSYYNGCSTGGRQGLLEMQLYPEDFDGILAGAPAWESNKIAAYMVQMGSLNLPNTSDHHIPPTLYPLIEAEALRQCDPVDGVTDGVISDPQACHFRPETLLCNPNQNTSSSACLTAPQLNTLHLLYGHHSTIANPLFYHPLSPGTEADWPRFLPADAPLILGTSSLAYLGLQDPTWDWRSFNYSIVLDREATGDRRGIPEHFAATREFAARGAKLLHYHGLADTLIPWASSRTFYEMMVAGMSVVAAAAQEGVAYDVDDFYRLFFVPGLLHCSGGAGEAPWYIGGAGSMPAYLGEGVHSVPGQEDAEHDAVLALVRWVEEGVKPEFLVTTKWEGDDVEGQVLARRKACPYPGRAALVHEGADPRRVESWVCSE</sequence>
<proteinExistence type="inferred from homology"/>
<evidence type="ECO:0000313" key="10">
    <source>
        <dbReference type="Proteomes" id="UP000030752"/>
    </source>
</evidence>
<keyword evidence="5 8" id="KW-0378">Hydrolase</keyword>
<evidence type="ECO:0000256" key="4">
    <source>
        <dbReference type="ARBA" id="ARBA00022729"/>
    </source>
</evidence>
<dbReference type="InParanoid" id="W2S0R1"/>
<dbReference type="OrthoDB" id="3039123at2759"/>
<organism evidence="9 10">
    <name type="scientific">Cyphellophora europaea (strain CBS 101466)</name>
    <name type="common">Phialophora europaea</name>
    <dbReference type="NCBI Taxonomy" id="1220924"/>
    <lineage>
        <taxon>Eukaryota</taxon>
        <taxon>Fungi</taxon>
        <taxon>Dikarya</taxon>
        <taxon>Ascomycota</taxon>
        <taxon>Pezizomycotina</taxon>
        <taxon>Eurotiomycetes</taxon>
        <taxon>Chaetothyriomycetidae</taxon>
        <taxon>Chaetothyriales</taxon>
        <taxon>Cyphellophoraceae</taxon>
        <taxon>Cyphellophora</taxon>
    </lineage>
</organism>
<dbReference type="HOGENOM" id="CLU_014819_1_1_1"/>
<accession>W2S0R1</accession>
<keyword evidence="4 8" id="KW-0732">Signal</keyword>
<comment type="similarity">
    <text evidence="1 8">Belongs to the tannase family.</text>
</comment>
<dbReference type="VEuPathDB" id="FungiDB:HMPREF1541_03569"/>
<dbReference type="InterPro" id="IPR029058">
    <property type="entry name" value="AB_hydrolase_fold"/>
</dbReference>
<keyword evidence="7" id="KW-1015">Disulfide bond</keyword>
<dbReference type="STRING" id="1220924.W2S0R1"/>
<dbReference type="PANTHER" id="PTHR33938">
    <property type="entry name" value="FERULOYL ESTERASE B-RELATED"/>
    <property type="match status" value="1"/>
</dbReference>
<evidence type="ECO:0000256" key="5">
    <source>
        <dbReference type="ARBA" id="ARBA00022801"/>
    </source>
</evidence>
<reference evidence="9 10" key="1">
    <citation type="submission" date="2013-03" db="EMBL/GenBank/DDBJ databases">
        <title>The Genome Sequence of Phialophora europaea CBS 101466.</title>
        <authorList>
            <consortium name="The Broad Institute Genomics Platform"/>
            <person name="Cuomo C."/>
            <person name="de Hoog S."/>
            <person name="Gorbushina A."/>
            <person name="Walker B."/>
            <person name="Young S.K."/>
            <person name="Zeng Q."/>
            <person name="Gargeya S."/>
            <person name="Fitzgerald M."/>
            <person name="Haas B."/>
            <person name="Abouelleil A."/>
            <person name="Allen A.W."/>
            <person name="Alvarado L."/>
            <person name="Arachchi H.M."/>
            <person name="Berlin A.M."/>
            <person name="Chapman S.B."/>
            <person name="Gainer-Dewar J."/>
            <person name="Goldberg J."/>
            <person name="Griggs A."/>
            <person name="Gujja S."/>
            <person name="Hansen M."/>
            <person name="Howarth C."/>
            <person name="Imamovic A."/>
            <person name="Ireland A."/>
            <person name="Larimer J."/>
            <person name="McCowan C."/>
            <person name="Murphy C."/>
            <person name="Pearson M."/>
            <person name="Poon T.W."/>
            <person name="Priest M."/>
            <person name="Roberts A."/>
            <person name="Saif S."/>
            <person name="Shea T."/>
            <person name="Sisk P."/>
            <person name="Sykes S."/>
            <person name="Wortman J."/>
            <person name="Nusbaum C."/>
            <person name="Birren B."/>
        </authorList>
    </citation>
    <scope>NUCLEOTIDE SEQUENCE [LARGE SCALE GENOMIC DNA]</scope>
    <source>
        <strain evidence="9 10">CBS 101466</strain>
    </source>
</reference>
<dbReference type="InterPro" id="IPR011118">
    <property type="entry name" value="Tannase/feruloyl_esterase"/>
</dbReference>
<keyword evidence="6" id="KW-0106">Calcium</keyword>
<evidence type="ECO:0000256" key="1">
    <source>
        <dbReference type="ARBA" id="ARBA00006249"/>
    </source>
</evidence>
<dbReference type="GO" id="GO:0046872">
    <property type="term" value="F:metal ion binding"/>
    <property type="evidence" value="ECO:0007669"/>
    <property type="project" value="UniProtKB-KW"/>
</dbReference>
<dbReference type="GeneID" id="19970908"/>
<dbReference type="eggNOG" id="ENOG502QPXZ">
    <property type="taxonomic scope" value="Eukaryota"/>
</dbReference>
<keyword evidence="10" id="KW-1185">Reference proteome</keyword>
<dbReference type="RefSeq" id="XP_008716142.1">
    <property type="nucleotide sequence ID" value="XM_008717920.1"/>
</dbReference>
<dbReference type="PANTHER" id="PTHR33938:SF2">
    <property type="entry name" value="CARBOXYLIC ESTER HYDROLASE"/>
    <property type="match status" value="1"/>
</dbReference>
<evidence type="ECO:0000256" key="6">
    <source>
        <dbReference type="ARBA" id="ARBA00022837"/>
    </source>
</evidence>
<dbReference type="AlphaFoldDB" id="W2S0R1"/>
<protein>
    <recommendedName>
        <fullName evidence="8">Carboxylic ester hydrolase</fullName>
        <ecNumber evidence="8">3.1.1.-</ecNumber>
    </recommendedName>
</protein>
<dbReference type="EMBL" id="KB822719">
    <property type="protein sequence ID" value="ETN41633.1"/>
    <property type="molecule type" value="Genomic_DNA"/>
</dbReference>
<keyword evidence="3" id="KW-0479">Metal-binding</keyword>
<feature type="signal peptide" evidence="8">
    <location>
        <begin position="1"/>
        <end position="20"/>
    </location>
</feature>